<protein>
    <submittedName>
        <fullName evidence="5">Uncharacterized protein LOC102807017</fullName>
    </submittedName>
</protein>
<feature type="region of interest" description="Disordered" evidence="1">
    <location>
        <begin position="105"/>
        <end position="152"/>
    </location>
</feature>
<keyword evidence="2" id="KW-0812">Transmembrane</keyword>
<dbReference type="GeneID" id="102807017"/>
<organism evidence="4 5">
    <name type="scientific">Saccoglossus kowalevskii</name>
    <name type="common">Acorn worm</name>
    <dbReference type="NCBI Taxonomy" id="10224"/>
    <lineage>
        <taxon>Eukaryota</taxon>
        <taxon>Metazoa</taxon>
        <taxon>Hemichordata</taxon>
        <taxon>Enteropneusta</taxon>
        <taxon>Harrimaniidae</taxon>
        <taxon>Saccoglossus</taxon>
    </lineage>
</organism>
<accession>A0ABM0M2Z4</accession>
<reference evidence="5" key="1">
    <citation type="submission" date="2025-08" db="UniProtKB">
        <authorList>
            <consortium name="RefSeq"/>
        </authorList>
    </citation>
    <scope>IDENTIFICATION</scope>
    <source>
        <tissue evidence="5">Testes</tissue>
    </source>
</reference>
<feature type="compositionally biased region" description="Basic and acidic residues" evidence="1">
    <location>
        <begin position="231"/>
        <end position="256"/>
    </location>
</feature>
<name>A0ABM0M2Z4_SACKO</name>
<dbReference type="InterPro" id="IPR002398">
    <property type="entry name" value="Pept_C14"/>
</dbReference>
<evidence type="ECO:0000313" key="5">
    <source>
        <dbReference type="RefSeq" id="XP_006814385.1"/>
    </source>
</evidence>
<evidence type="ECO:0000256" key="2">
    <source>
        <dbReference type="SAM" id="Phobius"/>
    </source>
</evidence>
<dbReference type="RefSeq" id="XP_006814385.1">
    <property type="nucleotide sequence ID" value="XM_006814322.1"/>
</dbReference>
<dbReference type="SUPFAM" id="SSF47986">
    <property type="entry name" value="DEATH domain"/>
    <property type="match status" value="1"/>
</dbReference>
<evidence type="ECO:0000256" key="1">
    <source>
        <dbReference type="SAM" id="MobiDB-lite"/>
    </source>
</evidence>
<feature type="compositionally biased region" description="Polar residues" evidence="1">
    <location>
        <begin position="221"/>
        <end position="230"/>
    </location>
</feature>
<proteinExistence type="predicted"/>
<dbReference type="InterPro" id="IPR011029">
    <property type="entry name" value="DEATH-like_dom_sf"/>
</dbReference>
<feature type="compositionally biased region" description="Basic and acidic residues" evidence="1">
    <location>
        <begin position="128"/>
        <end position="139"/>
    </location>
</feature>
<gene>
    <name evidence="5" type="primary">LOC102807017</name>
</gene>
<dbReference type="Gene3D" id="1.10.533.10">
    <property type="entry name" value="Death Domain, Fas"/>
    <property type="match status" value="1"/>
</dbReference>
<keyword evidence="2" id="KW-1133">Transmembrane helix</keyword>
<keyword evidence="2" id="KW-0472">Membrane</keyword>
<dbReference type="InterPro" id="IPR001875">
    <property type="entry name" value="DED_dom"/>
</dbReference>
<sequence>MVDGILDELRQLYRKLDDNLERKDFEKIKYLLIDNQLNKSDIQLINSPTELFLKLEDKGHISRNKLSLLKKLLRDIERSPLIKKYVEPTEMALAKKTTITEVKPSIEEKKPVERLSNMEGGGTTVRHRQQDRGDYKEQPQHSNGNPKPKKPQTDICFQRCCIIFVASAFVILGLGYYLHVNGTFISVAGDTEKVILHSRDNQELDQVVSDKEAKQEKFATDTKQTPQPSRNKQESDKVDLNKENVQKNDSSKPCEKLKSHDERSILILNDEWSTTKGGVSSFHRHVSILAKQTGVEVYVTALTATYEDLNDAKAKGINLIVAEKKGEHPNMNWLSTYRYAHFPTLCAIQKINVIIGHIPITGEEAIKLKSDCYHDAKVFLFLHVIPEDTLMHKEGWNPRQLEEEATKIQKQAENSSAVFSVGPKIYNHYDADFKSASVDHRKYLPLPEEEYFHVNLITPEKHHNRKVLTVGRVKGVGNLKGYESWLRH</sequence>
<feature type="transmembrane region" description="Helical" evidence="2">
    <location>
        <begin position="156"/>
        <end position="178"/>
    </location>
</feature>
<feature type="domain" description="DED" evidence="3">
    <location>
        <begin position="8"/>
        <end position="87"/>
    </location>
</feature>
<dbReference type="Pfam" id="PF01335">
    <property type="entry name" value="DED"/>
    <property type="match status" value="1"/>
</dbReference>
<feature type="compositionally biased region" description="Basic and acidic residues" evidence="1">
    <location>
        <begin position="206"/>
        <end position="220"/>
    </location>
</feature>
<feature type="region of interest" description="Disordered" evidence="1">
    <location>
        <begin position="206"/>
        <end position="256"/>
    </location>
</feature>
<dbReference type="Pfam" id="PF20706">
    <property type="entry name" value="GT4-conflict"/>
    <property type="match status" value="1"/>
</dbReference>
<dbReference type="Proteomes" id="UP000694865">
    <property type="component" value="Unplaced"/>
</dbReference>
<evidence type="ECO:0000259" key="3">
    <source>
        <dbReference type="PROSITE" id="PS50168"/>
    </source>
</evidence>
<evidence type="ECO:0000313" key="4">
    <source>
        <dbReference type="Proteomes" id="UP000694865"/>
    </source>
</evidence>
<dbReference type="PANTHER" id="PTHR10454">
    <property type="entry name" value="CASPASE"/>
    <property type="match status" value="1"/>
</dbReference>
<keyword evidence="4" id="KW-1185">Reference proteome</keyword>
<dbReference type="PANTHER" id="PTHR10454:SF248">
    <property type="entry name" value="CASPASE-8-LIKE"/>
    <property type="match status" value="1"/>
</dbReference>
<dbReference type="PROSITE" id="PS50168">
    <property type="entry name" value="DED"/>
    <property type="match status" value="1"/>
</dbReference>